<protein>
    <submittedName>
        <fullName evidence="2">Stage II sporulation protein R</fullName>
    </submittedName>
</protein>
<feature type="chain" id="PRO_5038914391" evidence="1">
    <location>
        <begin position="35"/>
        <end position="239"/>
    </location>
</feature>
<name>F4LTY6_TEPAE</name>
<dbReference type="KEGG" id="tep:TepRe1_2483"/>
<organism evidence="2 3">
    <name type="scientific">Tepidanaerobacter acetatoxydans (strain DSM 21804 / JCM 16047 / Re1)</name>
    <dbReference type="NCBI Taxonomy" id="1209989"/>
    <lineage>
        <taxon>Bacteria</taxon>
        <taxon>Bacillati</taxon>
        <taxon>Bacillota</taxon>
        <taxon>Clostridia</taxon>
        <taxon>Thermosediminibacterales</taxon>
        <taxon>Tepidanaerobacteraceae</taxon>
        <taxon>Tepidanaerobacter</taxon>
    </lineage>
</organism>
<accession>L0S515</accession>
<dbReference type="PATRIC" id="fig|1209989.3.peg.3062"/>
<dbReference type="AlphaFoldDB" id="F4LTY6"/>
<evidence type="ECO:0000313" key="2">
    <source>
        <dbReference type="EMBL" id="CCP27539.1"/>
    </source>
</evidence>
<evidence type="ECO:0000313" key="3">
    <source>
        <dbReference type="Proteomes" id="UP000010802"/>
    </source>
</evidence>
<accession>F4LTY6</accession>
<dbReference type="STRING" id="1209989.TepRe1_2483"/>
<dbReference type="EMBL" id="HF563609">
    <property type="protein sequence ID" value="CCP27539.1"/>
    <property type="molecule type" value="Genomic_DNA"/>
</dbReference>
<dbReference type="eggNOG" id="ENOG5031K93">
    <property type="taxonomic scope" value="Bacteria"/>
</dbReference>
<proteinExistence type="predicted"/>
<dbReference type="HOGENOM" id="CLU_069310_2_0_9"/>
<reference evidence="3" key="1">
    <citation type="journal article" date="2013" name="Genome Announc.">
        <title>First genome sequence of a syntrophic acetate-oxidizing bacterium, Tepidanaerobacter acetatoxydans strain Re1.</title>
        <authorList>
            <person name="Manzoor S."/>
            <person name="Bongcam-Rudloff E."/>
            <person name="Schnurer A."/>
            <person name="Muller B."/>
        </authorList>
    </citation>
    <scope>NUCLEOTIDE SEQUENCE [LARGE SCALE GENOMIC DNA]</scope>
    <source>
        <strain evidence="3">Re1</strain>
    </source>
</reference>
<dbReference type="Proteomes" id="UP000010802">
    <property type="component" value="Chromosome"/>
</dbReference>
<dbReference type="InterPro" id="IPR014202">
    <property type="entry name" value="Spore_II_R"/>
</dbReference>
<feature type="signal peptide" evidence="1">
    <location>
        <begin position="1"/>
        <end position="34"/>
    </location>
</feature>
<gene>
    <name evidence="2" type="ordered locus">TEPIRE1_2673</name>
</gene>
<dbReference type="Pfam" id="PF09551">
    <property type="entry name" value="Spore_II_R"/>
    <property type="match status" value="1"/>
</dbReference>
<keyword evidence="3" id="KW-1185">Reference proteome</keyword>
<dbReference type="KEGG" id="tae:TepiRe1_2673"/>
<evidence type="ECO:0000256" key="1">
    <source>
        <dbReference type="SAM" id="SignalP"/>
    </source>
</evidence>
<dbReference type="NCBIfam" id="TIGR02837">
    <property type="entry name" value="spore_II_R"/>
    <property type="match status" value="1"/>
</dbReference>
<dbReference type="OrthoDB" id="9793324at2"/>
<dbReference type="RefSeq" id="WP_013779502.1">
    <property type="nucleotide sequence ID" value="NC_015519.1"/>
</dbReference>
<sequence>MQYKSKLFKKTAIVTICILLMSLLAALAGTSGMAGGIGIDSDTCDVTAQQLSSKLIRLHVIANSDSPEDQDLKLRVRDAIVETFDKKFEGIDDINVSREFIKNNLKYIEEIASEEIKKSGKNYSVTAMFGKFLFPVKNYGYITLPAGEYEALRVIIGNGKGANWWCILFPPLCFVDVSQKQDPDETRMRMSQVLTPKEMAAIETAKAPEDVPIEIRFKVLDWWEETKGKINKTIKLTFK</sequence>
<keyword evidence="1" id="KW-0732">Signal</keyword>